<comment type="similarity">
    <text evidence="3 10">Belongs to the glycosyl hydrolase 22 family.</text>
</comment>
<keyword evidence="9" id="KW-0326">Glycosidase</keyword>
<keyword evidence="8" id="KW-1015">Disulfide bond</keyword>
<gene>
    <name evidence="13" type="primary">LYZ</name>
</gene>
<dbReference type="OMA" id="VYERCEF"/>
<evidence type="ECO:0000256" key="5">
    <source>
        <dbReference type="ARBA" id="ARBA00022529"/>
    </source>
</evidence>
<dbReference type="PRINTS" id="PR00135">
    <property type="entry name" value="LYZLACT"/>
</dbReference>
<dbReference type="InterPro" id="IPR019799">
    <property type="entry name" value="Glyco_hydro_22_CS"/>
</dbReference>
<dbReference type="PANTHER" id="PTHR11407">
    <property type="entry name" value="LYSOZYME C"/>
    <property type="match status" value="1"/>
</dbReference>
<dbReference type="Pfam" id="PF00062">
    <property type="entry name" value="Lys"/>
    <property type="match status" value="1"/>
</dbReference>
<evidence type="ECO:0000259" key="12">
    <source>
        <dbReference type="PROSITE" id="PS00128"/>
    </source>
</evidence>
<dbReference type="SMART" id="SM00263">
    <property type="entry name" value="LYZ1"/>
    <property type="match status" value="1"/>
</dbReference>
<reference evidence="14" key="1">
    <citation type="submission" date="2016-06" db="EMBL/GenBank/DDBJ databases">
        <title>De novo assembly and RNA-Seq shows season-dependent expression and editing in black bear kidneys.</title>
        <authorList>
            <person name="Korstanje R."/>
            <person name="Srivastava A."/>
            <person name="Sarsani V.K."/>
            <person name="Sheehan S.M."/>
            <person name="Seger R.L."/>
            <person name="Barter M.E."/>
            <person name="Lindqvist C."/>
            <person name="Brody L.C."/>
            <person name="Mullikin J.C."/>
        </authorList>
    </citation>
    <scope>NUCLEOTIDE SEQUENCE [LARGE SCALE GENOMIC DNA]</scope>
</reference>
<evidence type="ECO:0000256" key="4">
    <source>
        <dbReference type="ARBA" id="ARBA00012732"/>
    </source>
</evidence>
<evidence type="ECO:0000256" key="3">
    <source>
        <dbReference type="ARBA" id="ARBA00010859"/>
    </source>
</evidence>
<evidence type="ECO:0000256" key="6">
    <source>
        <dbReference type="ARBA" id="ARBA00022638"/>
    </source>
</evidence>
<evidence type="ECO:0000256" key="2">
    <source>
        <dbReference type="ARBA" id="ARBA00002647"/>
    </source>
</evidence>
<sequence>MLNTEDNPPWSAQRSGFPVNMKALLLLGLLLLSITAQGKVFERCELARTLKRLGLAGFKGVSLANWVCLAKWESSYNTRATNYNPGSRSTDYGIFQINSRYWCNDGKTPRAVNACRIPCSALLTDDITQAVACAKRVVSDPNGIRAWVAWRAHCENRDVSQYVRNCGV</sequence>
<dbReference type="GeneID" id="123787141"/>
<dbReference type="SUPFAM" id="SSF53955">
    <property type="entry name" value="Lysozyme-like"/>
    <property type="match status" value="1"/>
</dbReference>
<dbReference type="CTD" id="4069"/>
<dbReference type="Gene3D" id="1.10.530.10">
    <property type="match status" value="1"/>
</dbReference>
<dbReference type="GO" id="GO:0005615">
    <property type="term" value="C:extracellular space"/>
    <property type="evidence" value="ECO:0007669"/>
    <property type="project" value="Ensembl"/>
</dbReference>
<reference evidence="13" key="3">
    <citation type="submission" date="2025-09" db="UniProtKB">
        <authorList>
            <consortium name="Ensembl"/>
        </authorList>
    </citation>
    <scope>IDENTIFICATION</scope>
</reference>
<dbReference type="STRING" id="9643.ENSUAMP00000030592"/>
<keyword evidence="5" id="KW-0929">Antimicrobial</keyword>
<keyword evidence="7" id="KW-0378">Hydrolase</keyword>
<protein>
    <recommendedName>
        <fullName evidence="4">lysozyme</fullName>
        <ecNumber evidence="4">3.2.1.17</ecNumber>
    </recommendedName>
</protein>
<dbReference type="InterPro" id="IPR023346">
    <property type="entry name" value="Lysozyme-like_dom_sf"/>
</dbReference>
<keyword evidence="14" id="KW-1185">Reference proteome</keyword>
<dbReference type="EC" id="3.2.1.17" evidence="4"/>
<evidence type="ECO:0000313" key="14">
    <source>
        <dbReference type="Proteomes" id="UP000291022"/>
    </source>
</evidence>
<dbReference type="RefSeq" id="XP_045645572.1">
    <property type="nucleotide sequence ID" value="XM_045789616.1"/>
</dbReference>
<keyword evidence="11" id="KW-0732">Signal</keyword>
<dbReference type="PROSITE" id="PS51348">
    <property type="entry name" value="GLYCOSYL_HYDROL_F22_2"/>
    <property type="match status" value="1"/>
</dbReference>
<comment type="catalytic activity">
    <reaction evidence="1">
        <text>Hydrolysis of (1-&gt;4)-beta-linkages between N-acetylmuramic acid and N-acetyl-D-glucosamine residues in a peptidoglycan and between N-acetyl-D-glucosamine residues in chitodextrins.</text>
        <dbReference type="EC" id="3.2.1.17"/>
    </reaction>
</comment>
<dbReference type="InterPro" id="IPR001916">
    <property type="entry name" value="Glyco_hydro_22"/>
</dbReference>
<dbReference type="GO" id="GO:0050830">
    <property type="term" value="P:defense response to Gram-positive bacterium"/>
    <property type="evidence" value="ECO:0007669"/>
    <property type="project" value="Ensembl"/>
</dbReference>
<name>A0A452SDZ5_URSAM</name>
<dbReference type="KEGG" id="uar:123787141"/>
<evidence type="ECO:0000256" key="9">
    <source>
        <dbReference type="ARBA" id="ARBA00023295"/>
    </source>
</evidence>
<dbReference type="CDD" id="cd16897">
    <property type="entry name" value="LYZ_C"/>
    <property type="match status" value="1"/>
</dbReference>
<evidence type="ECO:0000256" key="11">
    <source>
        <dbReference type="SAM" id="SignalP"/>
    </source>
</evidence>
<evidence type="ECO:0000256" key="1">
    <source>
        <dbReference type="ARBA" id="ARBA00000632"/>
    </source>
</evidence>
<organism evidence="13 14">
    <name type="scientific">Ursus americanus</name>
    <name type="common">American black bear</name>
    <name type="synonym">Euarctos americanus</name>
    <dbReference type="NCBI Taxonomy" id="9643"/>
    <lineage>
        <taxon>Eukaryota</taxon>
        <taxon>Metazoa</taxon>
        <taxon>Chordata</taxon>
        <taxon>Craniata</taxon>
        <taxon>Vertebrata</taxon>
        <taxon>Euteleostomi</taxon>
        <taxon>Mammalia</taxon>
        <taxon>Eutheria</taxon>
        <taxon>Laurasiatheria</taxon>
        <taxon>Carnivora</taxon>
        <taxon>Caniformia</taxon>
        <taxon>Ursidae</taxon>
        <taxon>Ursus</taxon>
    </lineage>
</organism>
<dbReference type="InterPro" id="IPR000974">
    <property type="entry name" value="Glyco_hydro_22_lys"/>
</dbReference>
<dbReference type="Proteomes" id="UP000291022">
    <property type="component" value="Unassembled WGS sequence"/>
</dbReference>
<evidence type="ECO:0000256" key="7">
    <source>
        <dbReference type="ARBA" id="ARBA00022801"/>
    </source>
</evidence>
<evidence type="ECO:0000313" key="13">
    <source>
        <dbReference type="Ensembl" id="ENSUAMP00000030592.1"/>
    </source>
</evidence>
<dbReference type="GO" id="GO:0031640">
    <property type="term" value="P:killing of cells of another organism"/>
    <property type="evidence" value="ECO:0007669"/>
    <property type="project" value="UniProtKB-KW"/>
</dbReference>
<feature type="chain" id="PRO_5019202543" description="lysozyme" evidence="11">
    <location>
        <begin position="39"/>
        <end position="168"/>
    </location>
</feature>
<reference evidence="13" key="2">
    <citation type="submission" date="2025-08" db="UniProtKB">
        <authorList>
            <consortium name="Ensembl"/>
        </authorList>
    </citation>
    <scope>IDENTIFICATION</scope>
</reference>
<evidence type="ECO:0000256" key="8">
    <source>
        <dbReference type="ARBA" id="ARBA00023157"/>
    </source>
</evidence>
<dbReference type="PANTHER" id="PTHR11407:SF28">
    <property type="entry name" value="LYSOZYME C"/>
    <property type="match status" value="1"/>
</dbReference>
<dbReference type="FunFam" id="1.10.530.10:FF:000001">
    <property type="entry name" value="Lysozyme C"/>
    <property type="match status" value="1"/>
</dbReference>
<feature type="signal peptide" evidence="11">
    <location>
        <begin position="1"/>
        <end position="38"/>
    </location>
</feature>
<comment type="function">
    <text evidence="2">Lysozymes have primarily a bacteriolytic function; those in tissues and body fluids are associated with the monocyte-macrophage system and enhance the activity of immunoagents.</text>
</comment>
<dbReference type="GO" id="GO:0042802">
    <property type="term" value="F:identical protein binding"/>
    <property type="evidence" value="ECO:0007669"/>
    <property type="project" value="Ensembl"/>
</dbReference>
<proteinExistence type="inferred from homology"/>
<dbReference type="GO" id="GO:0050829">
    <property type="term" value="P:defense response to Gram-negative bacterium"/>
    <property type="evidence" value="ECO:0007669"/>
    <property type="project" value="TreeGrafter"/>
</dbReference>
<dbReference type="PROSITE" id="PS00128">
    <property type="entry name" value="GLYCOSYL_HYDROL_F22_1"/>
    <property type="match status" value="1"/>
</dbReference>
<dbReference type="PRINTS" id="PR00137">
    <property type="entry name" value="LYSOZYME"/>
</dbReference>
<evidence type="ECO:0000256" key="10">
    <source>
        <dbReference type="RuleBase" id="RU004440"/>
    </source>
</evidence>
<dbReference type="AlphaFoldDB" id="A0A452SDZ5"/>
<dbReference type="GeneTree" id="ENSGT00940000153832"/>
<dbReference type="Ensembl" id="ENSUAMT00000034129.1">
    <property type="protein sequence ID" value="ENSUAMP00000030592.1"/>
    <property type="gene ID" value="ENSUAMG00000023491.1"/>
</dbReference>
<feature type="domain" description="Glycosyl hydrolases family 22 (GH22)" evidence="12">
    <location>
        <begin position="115"/>
        <end position="133"/>
    </location>
</feature>
<accession>A0A452SDZ5</accession>
<dbReference type="GO" id="GO:0003796">
    <property type="term" value="F:lysozyme activity"/>
    <property type="evidence" value="ECO:0007669"/>
    <property type="project" value="UniProtKB-EC"/>
</dbReference>
<keyword evidence="6" id="KW-0081">Bacteriolytic enzyme</keyword>